<dbReference type="OrthoDB" id="205248at2759"/>
<protein>
    <submittedName>
        <fullName evidence="2">Serine/threonine-protein kinase Rio1</fullName>
    </submittedName>
</protein>
<keyword evidence="3" id="KW-1185">Reference proteome</keyword>
<reference evidence="2 3" key="1">
    <citation type="submission" date="2019-07" db="EMBL/GenBank/DDBJ databases">
        <title>De Novo Assembly of kiwifruit Actinidia rufa.</title>
        <authorList>
            <person name="Sugita-Konishi S."/>
            <person name="Sato K."/>
            <person name="Mori E."/>
            <person name="Abe Y."/>
            <person name="Kisaki G."/>
            <person name="Hamano K."/>
            <person name="Suezawa K."/>
            <person name="Otani M."/>
            <person name="Fukuda T."/>
            <person name="Manabe T."/>
            <person name="Gomi K."/>
            <person name="Tabuchi M."/>
            <person name="Akimitsu K."/>
            <person name="Kataoka I."/>
        </authorList>
    </citation>
    <scope>NUCLEOTIDE SEQUENCE [LARGE SCALE GENOMIC DNA]</scope>
    <source>
        <strain evidence="3">cv. Fuchu</strain>
    </source>
</reference>
<organism evidence="2 3">
    <name type="scientific">Actinidia rufa</name>
    <dbReference type="NCBI Taxonomy" id="165716"/>
    <lineage>
        <taxon>Eukaryota</taxon>
        <taxon>Viridiplantae</taxon>
        <taxon>Streptophyta</taxon>
        <taxon>Embryophyta</taxon>
        <taxon>Tracheophyta</taxon>
        <taxon>Spermatophyta</taxon>
        <taxon>Magnoliopsida</taxon>
        <taxon>eudicotyledons</taxon>
        <taxon>Gunneridae</taxon>
        <taxon>Pentapetalae</taxon>
        <taxon>asterids</taxon>
        <taxon>Ericales</taxon>
        <taxon>Actinidiaceae</taxon>
        <taxon>Actinidia</taxon>
    </lineage>
</organism>
<feature type="compositionally biased region" description="Low complexity" evidence="1">
    <location>
        <begin position="27"/>
        <end position="40"/>
    </location>
</feature>
<keyword evidence="2" id="KW-0418">Kinase</keyword>
<evidence type="ECO:0000313" key="3">
    <source>
        <dbReference type="Proteomes" id="UP000585474"/>
    </source>
</evidence>
<dbReference type="GO" id="GO:0016301">
    <property type="term" value="F:kinase activity"/>
    <property type="evidence" value="ECO:0007669"/>
    <property type="project" value="UniProtKB-KW"/>
</dbReference>
<gene>
    <name evidence="2" type="ORF">Acr_19g0008380</name>
</gene>
<proteinExistence type="predicted"/>
<dbReference type="Proteomes" id="UP000585474">
    <property type="component" value="Unassembled WGS sequence"/>
</dbReference>
<feature type="region of interest" description="Disordered" evidence="1">
    <location>
        <begin position="1"/>
        <end position="43"/>
    </location>
</feature>
<evidence type="ECO:0000313" key="2">
    <source>
        <dbReference type="EMBL" id="GFZ07901.1"/>
    </source>
</evidence>
<dbReference type="AlphaFoldDB" id="A0A7J0GAX2"/>
<feature type="compositionally biased region" description="Acidic residues" evidence="1">
    <location>
        <begin position="15"/>
        <end position="26"/>
    </location>
</feature>
<accession>A0A7J0GAX2</accession>
<comment type="caution">
    <text evidence="2">The sequence shown here is derived from an EMBL/GenBank/DDBJ whole genome shotgun (WGS) entry which is preliminary data.</text>
</comment>
<feature type="region of interest" description="Disordered" evidence="1">
    <location>
        <begin position="60"/>
        <end position="79"/>
    </location>
</feature>
<dbReference type="EMBL" id="BJWL01000019">
    <property type="protein sequence ID" value="GFZ07901.1"/>
    <property type="molecule type" value="Genomic_DNA"/>
</dbReference>
<sequence length="269" mass="28421">MSVDVEKSEAVVANEVEEEEEEEEELSWSSDSEIGDALDYLDSKDDDEAVEGAFMLQARRPNAHGGIHSRPNTSSLQPISNRNQKFSNHIRASPLEAGDGGLRGGGDDGDAGEVVAVHEATTAVVGTFSFGSQRERWWREWWSWTTWGGRQQVHQEAGDGGLRGGGDDGDAGEVVAVHEATTAVVGTFSFGSQRREMVAGVVELDHAGDGGLRGGGDDGDAGEVVAVHEATTAVVGTFSFGSQRREMVAGVVELDHVGGTPTSSSRSHS</sequence>
<evidence type="ECO:0000256" key="1">
    <source>
        <dbReference type="SAM" id="MobiDB-lite"/>
    </source>
</evidence>
<keyword evidence="2" id="KW-0808">Transferase</keyword>
<feature type="compositionally biased region" description="Polar residues" evidence="1">
    <location>
        <begin position="70"/>
        <end position="79"/>
    </location>
</feature>
<name>A0A7J0GAX2_9ERIC</name>